<dbReference type="EMBL" id="JAUEPP010000004">
    <property type="protein sequence ID" value="KAK3345131.1"/>
    <property type="molecule type" value="Genomic_DNA"/>
</dbReference>
<keyword evidence="3" id="KW-1185">Reference proteome</keyword>
<name>A0AAE0JF42_9PEZI</name>
<proteinExistence type="predicted"/>
<evidence type="ECO:0000313" key="3">
    <source>
        <dbReference type="Proteomes" id="UP001278500"/>
    </source>
</evidence>
<protein>
    <submittedName>
        <fullName evidence="2">Uncharacterized protein</fullName>
    </submittedName>
</protein>
<organism evidence="2 3">
    <name type="scientific">Neurospora tetraspora</name>
    <dbReference type="NCBI Taxonomy" id="94610"/>
    <lineage>
        <taxon>Eukaryota</taxon>
        <taxon>Fungi</taxon>
        <taxon>Dikarya</taxon>
        <taxon>Ascomycota</taxon>
        <taxon>Pezizomycotina</taxon>
        <taxon>Sordariomycetes</taxon>
        <taxon>Sordariomycetidae</taxon>
        <taxon>Sordariales</taxon>
        <taxon>Sordariaceae</taxon>
        <taxon>Neurospora</taxon>
    </lineage>
</organism>
<dbReference type="AlphaFoldDB" id="A0AAE0JF42"/>
<sequence>MASALRKANLPIYGHWSAERTRFLCTVARDTERHGDYTFPGISMMDLSTSFRPICWGSQRGACNRCIVWTDKGVGEGWSSRRKAEGKQDGRKTRRNWLLVDHSNAAPRQPSALGGFSRDRRTIGLIPPLPMFPRAAAVGHGRFTYTRIGSSAYHPDIEKGESSHSGSRRHPPEPVNSLGRPTVTRLLSSIVLDNEDPGTTQRKGNDHGSWSDVDRNGTQEYVHLLC</sequence>
<comment type="caution">
    <text evidence="2">The sequence shown here is derived from an EMBL/GenBank/DDBJ whole genome shotgun (WGS) entry which is preliminary data.</text>
</comment>
<feature type="region of interest" description="Disordered" evidence="1">
    <location>
        <begin position="153"/>
        <end position="214"/>
    </location>
</feature>
<reference evidence="2" key="2">
    <citation type="submission" date="2023-06" db="EMBL/GenBank/DDBJ databases">
        <authorList>
            <consortium name="Lawrence Berkeley National Laboratory"/>
            <person name="Haridas S."/>
            <person name="Hensen N."/>
            <person name="Bonometti L."/>
            <person name="Westerberg I."/>
            <person name="Brannstrom I.O."/>
            <person name="Guillou S."/>
            <person name="Cros-Aarteil S."/>
            <person name="Calhoun S."/>
            <person name="Kuo A."/>
            <person name="Mondo S."/>
            <person name="Pangilinan J."/>
            <person name="Riley R."/>
            <person name="Labutti K."/>
            <person name="Andreopoulos B."/>
            <person name="Lipzen A."/>
            <person name="Chen C."/>
            <person name="Yanf M."/>
            <person name="Daum C."/>
            <person name="Ng V."/>
            <person name="Clum A."/>
            <person name="Steindorff A."/>
            <person name="Ohm R."/>
            <person name="Martin F."/>
            <person name="Silar P."/>
            <person name="Natvig D."/>
            <person name="Lalanne C."/>
            <person name="Gautier V."/>
            <person name="Ament-Velasquez S.L."/>
            <person name="Kruys A."/>
            <person name="Hutchinson M.I."/>
            <person name="Powell A.J."/>
            <person name="Barry K."/>
            <person name="Miller A.N."/>
            <person name="Grigoriev I.V."/>
            <person name="Debuchy R."/>
            <person name="Gladieux P."/>
            <person name="Thoren M.H."/>
            <person name="Johannesson H."/>
        </authorList>
    </citation>
    <scope>NUCLEOTIDE SEQUENCE</scope>
    <source>
        <strain evidence="2">CBS 560.94</strain>
    </source>
</reference>
<dbReference type="GeneID" id="87858868"/>
<evidence type="ECO:0000256" key="1">
    <source>
        <dbReference type="SAM" id="MobiDB-lite"/>
    </source>
</evidence>
<accession>A0AAE0JF42</accession>
<dbReference type="Proteomes" id="UP001278500">
    <property type="component" value="Unassembled WGS sequence"/>
</dbReference>
<dbReference type="RefSeq" id="XP_062681744.1">
    <property type="nucleotide sequence ID" value="XM_062821714.1"/>
</dbReference>
<evidence type="ECO:0000313" key="2">
    <source>
        <dbReference type="EMBL" id="KAK3345131.1"/>
    </source>
</evidence>
<reference evidence="2" key="1">
    <citation type="journal article" date="2023" name="Mol. Phylogenet. Evol.">
        <title>Genome-scale phylogeny and comparative genomics of the fungal order Sordariales.</title>
        <authorList>
            <person name="Hensen N."/>
            <person name="Bonometti L."/>
            <person name="Westerberg I."/>
            <person name="Brannstrom I.O."/>
            <person name="Guillou S."/>
            <person name="Cros-Aarteil S."/>
            <person name="Calhoun S."/>
            <person name="Haridas S."/>
            <person name="Kuo A."/>
            <person name="Mondo S."/>
            <person name="Pangilinan J."/>
            <person name="Riley R."/>
            <person name="LaButti K."/>
            <person name="Andreopoulos B."/>
            <person name="Lipzen A."/>
            <person name="Chen C."/>
            <person name="Yan M."/>
            <person name="Daum C."/>
            <person name="Ng V."/>
            <person name="Clum A."/>
            <person name="Steindorff A."/>
            <person name="Ohm R.A."/>
            <person name="Martin F."/>
            <person name="Silar P."/>
            <person name="Natvig D.O."/>
            <person name="Lalanne C."/>
            <person name="Gautier V."/>
            <person name="Ament-Velasquez S.L."/>
            <person name="Kruys A."/>
            <person name="Hutchinson M.I."/>
            <person name="Powell A.J."/>
            <person name="Barry K."/>
            <person name="Miller A.N."/>
            <person name="Grigoriev I.V."/>
            <person name="Debuchy R."/>
            <person name="Gladieux P."/>
            <person name="Hiltunen Thoren M."/>
            <person name="Johannesson H."/>
        </authorList>
    </citation>
    <scope>NUCLEOTIDE SEQUENCE</scope>
    <source>
        <strain evidence="2">CBS 560.94</strain>
    </source>
</reference>
<gene>
    <name evidence="2" type="ORF">B0H65DRAFT_196001</name>
</gene>